<dbReference type="OrthoDB" id="3135375at2759"/>
<organism evidence="2 3">
    <name type="scientific">Rhizoctonia solani 123E</name>
    <dbReference type="NCBI Taxonomy" id="1423351"/>
    <lineage>
        <taxon>Eukaryota</taxon>
        <taxon>Fungi</taxon>
        <taxon>Dikarya</taxon>
        <taxon>Basidiomycota</taxon>
        <taxon>Agaricomycotina</taxon>
        <taxon>Agaricomycetes</taxon>
        <taxon>Cantharellales</taxon>
        <taxon>Ceratobasidiaceae</taxon>
        <taxon>Rhizoctonia</taxon>
    </lineage>
</organism>
<feature type="domain" description="Inhibitor I9" evidence="1">
    <location>
        <begin position="17"/>
        <end position="86"/>
    </location>
</feature>
<keyword evidence="3" id="KW-1185">Reference proteome</keyword>
<accession>A0A074RD77</accession>
<evidence type="ECO:0000313" key="3">
    <source>
        <dbReference type="Proteomes" id="UP000027456"/>
    </source>
</evidence>
<dbReference type="Gene3D" id="3.30.70.80">
    <property type="entry name" value="Peptidase S8 propeptide/proteinase inhibitor I9"/>
    <property type="match status" value="1"/>
</dbReference>
<dbReference type="Proteomes" id="UP000027456">
    <property type="component" value="Unassembled WGS sequence"/>
</dbReference>
<name>A0A074RD77_9AGAM</name>
<dbReference type="EMBL" id="AZST01002203">
    <property type="protein sequence ID" value="KEP45136.1"/>
    <property type="molecule type" value="Genomic_DNA"/>
</dbReference>
<evidence type="ECO:0000313" key="2">
    <source>
        <dbReference type="EMBL" id="KEP45136.1"/>
    </source>
</evidence>
<dbReference type="Pfam" id="PF05922">
    <property type="entry name" value="Inhibitor_I9"/>
    <property type="match status" value="1"/>
</dbReference>
<evidence type="ECO:0000259" key="1">
    <source>
        <dbReference type="Pfam" id="PF05922"/>
    </source>
</evidence>
<proteinExistence type="predicted"/>
<reference evidence="2 3" key="1">
    <citation type="submission" date="2013-12" db="EMBL/GenBank/DDBJ databases">
        <authorList>
            <person name="Cubeta M."/>
            <person name="Pakala S."/>
            <person name="Fedorova N."/>
            <person name="Thomas E."/>
            <person name="Dean R."/>
            <person name="Jabaji S."/>
            <person name="Neate S."/>
            <person name="Toda T."/>
            <person name="Tavantzis S."/>
            <person name="Vilgalys R."/>
            <person name="Bharathan N."/>
            <person name="Pakala S."/>
            <person name="Losada L.S."/>
            <person name="Zafar N."/>
            <person name="Nierman W."/>
        </authorList>
    </citation>
    <scope>NUCLEOTIDE SEQUENCE [LARGE SCALE GENOMIC DNA]</scope>
    <source>
        <strain evidence="2 3">123E</strain>
    </source>
</reference>
<gene>
    <name evidence="2" type="ORF">V565_313350</name>
</gene>
<comment type="caution">
    <text evidence="2">The sequence shown here is derived from an EMBL/GenBank/DDBJ whole genome shotgun (WGS) entry which is preliminary data.</text>
</comment>
<protein>
    <submittedName>
        <fullName evidence="2">Peptidase inhibitor I9</fullName>
    </submittedName>
</protein>
<dbReference type="InterPro" id="IPR037045">
    <property type="entry name" value="S8pro/Inhibitor_I9_sf"/>
</dbReference>
<dbReference type="HOGENOM" id="CLU_2470350_0_0_1"/>
<dbReference type="AlphaFoldDB" id="A0A074RD77"/>
<sequence>MSTITISRPSQNAIPDKYIVSLKDHVDIASHLTWLQQRNPNPDDGSSKCEVIHKYKFIKGYAAKLAGPVLVDLTKCNDVKSIAQDRRPVR</sequence>
<dbReference type="SUPFAM" id="SSF54897">
    <property type="entry name" value="Protease propeptides/inhibitors"/>
    <property type="match status" value="1"/>
</dbReference>
<dbReference type="InterPro" id="IPR010259">
    <property type="entry name" value="S8pro/Inhibitor_I9"/>
</dbReference>